<proteinExistence type="predicted"/>
<dbReference type="CDD" id="cd16917">
    <property type="entry name" value="HATPase_UhpB-NarQ-NarX-like"/>
    <property type="match status" value="1"/>
</dbReference>
<dbReference type="InterPro" id="IPR003594">
    <property type="entry name" value="HATPase_dom"/>
</dbReference>
<evidence type="ECO:0000313" key="14">
    <source>
        <dbReference type="Proteomes" id="UP000323454"/>
    </source>
</evidence>
<dbReference type="Pfam" id="PF02518">
    <property type="entry name" value="HATPase_c"/>
    <property type="match status" value="1"/>
</dbReference>
<feature type="domain" description="DUF7134" evidence="12">
    <location>
        <begin position="2"/>
        <end position="149"/>
    </location>
</feature>
<keyword evidence="6 13" id="KW-0418">Kinase</keyword>
<dbReference type="InterPro" id="IPR036890">
    <property type="entry name" value="HATPase_C_sf"/>
</dbReference>
<accession>A0A5B2XQY5</accession>
<dbReference type="Gene3D" id="3.30.565.10">
    <property type="entry name" value="Histidine kinase-like ATPase, C-terminal domain"/>
    <property type="match status" value="1"/>
</dbReference>
<dbReference type="InterPro" id="IPR050482">
    <property type="entry name" value="Sensor_HK_TwoCompSys"/>
</dbReference>
<name>A0A5B2XQY5_9PSEU</name>
<dbReference type="GO" id="GO:0016020">
    <property type="term" value="C:membrane"/>
    <property type="evidence" value="ECO:0007669"/>
    <property type="project" value="InterPro"/>
</dbReference>
<keyword evidence="9" id="KW-0812">Transmembrane</keyword>
<dbReference type="OrthoDB" id="227596at2"/>
<keyword evidence="14" id="KW-1185">Reference proteome</keyword>
<feature type="transmembrane region" description="Helical" evidence="9">
    <location>
        <begin position="6"/>
        <end position="28"/>
    </location>
</feature>
<evidence type="ECO:0000259" key="12">
    <source>
        <dbReference type="Pfam" id="PF23539"/>
    </source>
</evidence>
<reference evidence="13 14" key="1">
    <citation type="submission" date="2019-09" db="EMBL/GenBank/DDBJ databases">
        <title>Goodfellowia gen. nov., a new genus of the Pseudonocardineae related to Actinoalloteichus, containing Goodfellowia coeruleoviolacea gen. nov., comb. nov. gen. nov., comb. nov.</title>
        <authorList>
            <person name="Labeda D."/>
        </authorList>
    </citation>
    <scope>NUCLEOTIDE SEQUENCE [LARGE SCALE GENOMIC DNA]</scope>
    <source>
        <strain evidence="13 14">AN110305</strain>
    </source>
</reference>
<evidence type="ECO:0000256" key="7">
    <source>
        <dbReference type="ARBA" id="ARBA00022840"/>
    </source>
</evidence>
<protein>
    <recommendedName>
        <fullName evidence="2">histidine kinase</fullName>
        <ecNumber evidence="2">2.7.13.3</ecNumber>
    </recommendedName>
</protein>
<dbReference type="Pfam" id="PF23539">
    <property type="entry name" value="DUF7134"/>
    <property type="match status" value="1"/>
</dbReference>
<comment type="catalytic activity">
    <reaction evidence="1">
        <text>ATP + protein L-histidine = ADP + protein N-phospho-L-histidine.</text>
        <dbReference type="EC" id="2.7.13.3"/>
    </reaction>
</comment>
<evidence type="ECO:0000256" key="5">
    <source>
        <dbReference type="ARBA" id="ARBA00022741"/>
    </source>
</evidence>
<evidence type="ECO:0000256" key="3">
    <source>
        <dbReference type="ARBA" id="ARBA00022553"/>
    </source>
</evidence>
<dbReference type="PANTHER" id="PTHR24421:SF10">
    <property type="entry name" value="NITRATE_NITRITE SENSOR PROTEIN NARQ"/>
    <property type="match status" value="1"/>
</dbReference>
<organism evidence="13 14">
    <name type="scientific">Solihabitans fulvus</name>
    <dbReference type="NCBI Taxonomy" id="1892852"/>
    <lineage>
        <taxon>Bacteria</taxon>
        <taxon>Bacillati</taxon>
        <taxon>Actinomycetota</taxon>
        <taxon>Actinomycetes</taxon>
        <taxon>Pseudonocardiales</taxon>
        <taxon>Pseudonocardiaceae</taxon>
        <taxon>Solihabitans</taxon>
    </lineage>
</organism>
<dbReference type="Proteomes" id="UP000323454">
    <property type="component" value="Unassembled WGS sequence"/>
</dbReference>
<gene>
    <name evidence="13" type="ORF">F0L68_03720</name>
</gene>
<keyword evidence="5" id="KW-0547">Nucleotide-binding</keyword>
<evidence type="ECO:0000259" key="10">
    <source>
        <dbReference type="Pfam" id="PF02518"/>
    </source>
</evidence>
<feature type="transmembrane region" description="Helical" evidence="9">
    <location>
        <begin position="59"/>
        <end position="77"/>
    </location>
</feature>
<evidence type="ECO:0000256" key="9">
    <source>
        <dbReference type="SAM" id="Phobius"/>
    </source>
</evidence>
<dbReference type="GO" id="GO:0000155">
    <property type="term" value="F:phosphorelay sensor kinase activity"/>
    <property type="evidence" value="ECO:0007669"/>
    <property type="project" value="InterPro"/>
</dbReference>
<evidence type="ECO:0000259" key="11">
    <source>
        <dbReference type="Pfam" id="PF07730"/>
    </source>
</evidence>
<dbReference type="Pfam" id="PF07730">
    <property type="entry name" value="HisKA_3"/>
    <property type="match status" value="1"/>
</dbReference>
<evidence type="ECO:0000256" key="2">
    <source>
        <dbReference type="ARBA" id="ARBA00012438"/>
    </source>
</evidence>
<dbReference type="InterPro" id="IPR011712">
    <property type="entry name" value="Sig_transdc_His_kin_sub3_dim/P"/>
</dbReference>
<reference evidence="13 14" key="2">
    <citation type="submission" date="2019-09" db="EMBL/GenBank/DDBJ databases">
        <authorList>
            <person name="Jin C."/>
        </authorList>
    </citation>
    <scope>NUCLEOTIDE SEQUENCE [LARGE SCALE GENOMIC DNA]</scope>
    <source>
        <strain evidence="13 14">AN110305</strain>
    </source>
</reference>
<evidence type="ECO:0000256" key="6">
    <source>
        <dbReference type="ARBA" id="ARBA00022777"/>
    </source>
</evidence>
<keyword evidence="4" id="KW-0808">Transferase</keyword>
<evidence type="ECO:0000256" key="8">
    <source>
        <dbReference type="ARBA" id="ARBA00023012"/>
    </source>
</evidence>
<keyword evidence="8" id="KW-0902">Two-component regulatory system</keyword>
<feature type="transmembrane region" description="Helical" evidence="9">
    <location>
        <begin position="98"/>
        <end position="115"/>
    </location>
</feature>
<keyword evidence="9" id="KW-1133">Transmembrane helix</keyword>
<keyword evidence="3" id="KW-0597">Phosphoprotein</keyword>
<dbReference type="EMBL" id="VUOB01000005">
    <property type="protein sequence ID" value="KAA2265833.1"/>
    <property type="molecule type" value="Genomic_DNA"/>
</dbReference>
<evidence type="ECO:0000313" key="13">
    <source>
        <dbReference type="EMBL" id="KAA2265833.1"/>
    </source>
</evidence>
<dbReference type="GO" id="GO:0005524">
    <property type="term" value="F:ATP binding"/>
    <property type="evidence" value="ECO:0007669"/>
    <property type="project" value="UniProtKB-KW"/>
</dbReference>
<keyword evidence="7" id="KW-0067">ATP-binding</keyword>
<sequence length="376" mass="39557">MSRDRLVAVDAVIAAGYTAVLVAVTVAARGAAMPVWAQCLLVAGVGLPCAARRMWPVPVFGVVAAMSLLSLAVGVLRDPFAMAAFALYPVALAEPRRWWVPTPVIGALAALALISGTPTWHADGLALALRGAVLLGGAWTIGRAVRDRRAYVARFAAQLADRAVLGERLRIARELHDVVTHSIGLIAVKAGVANHVARSRPEEAHDALRVIEDTSRGALTELRHLLGVLRPDEPADADPPEGEFDPVPGLAGLPALAERAAMAGVRVDLDVRGTTELPEGVGVSVYRIVQEALTNVVKHAAPARAAVTVEADGREVRVVVADDGPGLRAGQGRSGHGLVGMWERTMAYGGEFGAGTRREGGFAVSARLPYQERDDR</sequence>
<evidence type="ECO:0000256" key="4">
    <source>
        <dbReference type="ARBA" id="ARBA00022679"/>
    </source>
</evidence>
<dbReference type="SUPFAM" id="SSF55874">
    <property type="entry name" value="ATPase domain of HSP90 chaperone/DNA topoisomerase II/histidine kinase"/>
    <property type="match status" value="1"/>
</dbReference>
<dbReference type="InterPro" id="IPR055558">
    <property type="entry name" value="DUF7134"/>
</dbReference>
<dbReference type="Gene3D" id="1.20.5.1930">
    <property type="match status" value="1"/>
</dbReference>
<feature type="domain" description="Histidine kinase/HSP90-like ATPase" evidence="10">
    <location>
        <begin position="283"/>
        <end position="371"/>
    </location>
</feature>
<dbReference type="AlphaFoldDB" id="A0A5B2XQY5"/>
<feature type="transmembrane region" description="Helical" evidence="9">
    <location>
        <begin position="127"/>
        <end position="145"/>
    </location>
</feature>
<dbReference type="PANTHER" id="PTHR24421">
    <property type="entry name" value="NITRATE/NITRITE SENSOR PROTEIN NARX-RELATED"/>
    <property type="match status" value="1"/>
</dbReference>
<comment type="caution">
    <text evidence="13">The sequence shown here is derived from an EMBL/GenBank/DDBJ whole genome shotgun (WGS) entry which is preliminary data.</text>
</comment>
<feature type="domain" description="Signal transduction histidine kinase subgroup 3 dimerisation and phosphoacceptor" evidence="11">
    <location>
        <begin position="167"/>
        <end position="233"/>
    </location>
</feature>
<dbReference type="GO" id="GO:0046983">
    <property type="term" value="F:protein dimerization activity"/>
    <property type="evidence" value="ECO:0007669"/>
    <property type="project" value="InterPro"/>
</dbReference>
<dbReference type="EC" id="2.7.13.3" evidence="2"/>
<evidence type="ECO:0000256" key="1">
    <source>
        <dbReference type="ARBA" id="ARBA00000085"/>
    </source>
</evidence>
<keyword evidence="9" id="KW-0472">Membrane</keyword>